<accession>A0A183CKH6</accession>
<organism evidence="3 4">
    <name type="scientific">Globodera pallida</name>
    <name type="common">Potato cyst nematode worm</name>
    <name type="synonym">Heterodera pallida</name>
    <dbReference type="NCBI Taxonomy" id="36090"/>
    <lineage>
        <taxon>Eukaryota</taxon>
        <taxon>Metazoa</taxon>
        <taxon>Ecdysozoa</taxon>
        <taxon>Nematoda</taxon>
        <taxon>Chromadorea</taxon>
        <taxon>Rhabditida</taxon>
        <taxon>Tylenchina</taxon>
        <taxon>Tylenchomorpha</taxon>
        <taxon>Tylenchoidea</taxon>
        <taxon>Heteroderidae</taxon>
        <taxon>Heteroderinae</taxon>
        <taxon>Globodera</taxon>
    </lineage>
</organism>
<reference evidence="4" key="3">
    <citation type="submission" date="2016-06" db="UniProtKB">
        <authorList>
            <consortium name="WormBaseParasite"/>
        </authorList>
    </citation>
    <scope>IDENTIFICATION</scope>
</reference>
<keyword evidence="3" id="KW-1185">Reference proteome</keyword>
<feature type="compositionally biased region" description="Low complexity" evidence="2">
    <location>
        <begin position="247"/>
        <end position="271"/>
    </location>
</feature>
<protein>
    <submittedName>
        <fullName evidence="4">Uncharacterized protein</fullName>
    </submittedName>
</protein>
<feature type="region of interest" description="Disordered" evidence="2">
    <location>
        <begin position="247"/>
        <end position="274"/>
    </location>
</feature>
<evidence type="ECO:0000313" key="4">
    <source>
        <dbReference type="WBParaSite" id="GPLIN_001338200"/>
    </source>
</evidence>
<dbReference type="AlphaFoldDB" id="A0A183CKH6"/>
<feature type="coiled-coil region" evidence="1">
    <location>
        <begin position="322"/>
        <end position="349"/>
    </location>
</feature>
<keyword evidence="1" id="KW-0175">Coiled coil</keyword>
<reference evidence="3" key="2">
    <citation type="submission" date="2014-05" db="EMBL/GenBank/DDBJ databases">
        <title>The genome and life-stage specific transcriptomes of Globodera pallida elucidate key aspects of plant parasitism by a cyst nematode.</title>
        <authorList>
            <person name="Cotton J.A."/>
            <person name="Lilley C.J."/>
            <person name="Jones L.M."/>
            <person name="Kikuchi T."/>
            <person name="Reid A.J."/>
            <person name="Thorpe P."/>
            <person name="Tsai I.J."/>
            <person name="Beasley H."/>
            <person name="Blok V."/>
            <person name="Cock P.J.A."/>
            <person name="Van den Akker S.E."/>
            <person name="Holroyd N."/>
            <person name="Hunt M."/>
            <person name="Mantelin S."/>
            <person name="Naghra H."/>
            <person name="Pain A."/>
            <person name="Palomares-Rius J.E."/>
            <person name="Zarowiecki M."/>
            <person name="Berriman M."/>
            <person name="Jones J.T."/>
            <person name="Urwin P.E."/>
        </authorList>
    </citation>
    <scope>NUCLEOTIDE SEQUENCE [LARGE SCALE GENOMIC DNA]</scope>
    <source>
        <strain evidence="3">Lindley</strain>
    </source>
</reference>
<feature type="region of interest" description="Disordered" evidence="2">
    <location>
        <begin position="160"/>
        <end position="188"/>
    </location>
</feature>
<dbReference type="WBParaSite" id="GPLIN_001338200">
    <property type="protein sequence ID" value="GPLIN_001338200"/>
    <property type="gene ID" value="GPLIN_001338200"/>
</dbReference>
<evidence type="ECO:0000256" key="1">
    <source>
        <dbReference type="SAM" id="Coils"/>
    </source>
</evidence>
<reference evidence="3" key="1">
    <citation type="submission" date="2013-12" db="EMBL/GenBank/DDBJ databases">
        <authorList>
            <person name="Aslett M."/>
        </authorList>
    </citation>
    <scope>NUCLEOTIDE SEQUENCE [LARGE SCALE GENOMIC DNA]</scope>
    <source>
        <strain evidence="3">Lindley</strain>
    </source>
</reference>
<dbReference type="Proteomes" id="UP000050741">
    <property type="component" value="Unassembled WGS sequence"/>
</dbReference>
<evidence type="ECO:0000256" key="2">
    <source>
        <dbReference type="SAM" id="MobiDB-lite"/>
    </source>
</evidence>
<name>A0A183CKH6_GLOPA</name>
<proteinExistence type="predicted"/>
<sequence length="363" mass="39211">MARYAAGFSEIHWGCLPDQRGDIYAEQAKKDWFKNETELASIECRIVFGEQGKNLSNVNITLPAVPKGLLCLYGERDEDGIGEVKEKECPEDSHYCFKANCAEGDGNVVHSEWGCSADTNSTALSAKVGKPFNSTVNCECLYGKKDTDCSNSNLIKTTTTTTEKPTTSTATTTTTGKTSAMTTPDTNVDFGEGRKTGLLCVLDKICTDLFATAKVGKPFNSTVNCECLYGKKDTDCSNSNLIKTTTTTTEKPTTSTATTTTTGKTSAMTTPDTNVDFGEGRKTGLLCVLDKICTDLFATKKNGNAKLSRRFAPHLLKKSGKCKKLGDEVKAAKDQVEKLGNELSESIQKAGLVFVDDYILAIE</sequence>
<evidence type="ECO:0000313" key="3">
    <source>
        <dbReference type="Proteomes" id="UP000050741"/>
    </source>
</evidence>
<feature type="compositionally biased region" description="Low complexity" evidence="2">
    <location>
        <begin position="160"/>
        <end position="184"/>
    </location>
</feature>